<sequence length="139" mass="14994">MTPELMNLIYCVILAVVVLAGGFGVSVFLKRHKELAPVLQEVTNALPTVLGVLKAIVTKGVSQHPAAHAFDVLQKVAEVAAKGVEQVSQGTELQSEEKLKLAKENFHAIAEGVGLKPSELDEKAVETLIENVVFHFNKK</sequence>
<gene>
    <name evidence="2" type="ORF">AR9_g247</name>
</gene>
<evidence type="ECO:0000256" key="1">
    <source>
        <dbReference type="SAM" id="Phobius"/>
    </source>
</evidence>
<dbReference type="InterPro" id="IPR010026">
    <property type="entry name" value="Phage_holin_LL-H"/>
</dbReference>
<name>A0A172JIF3_BPPB1</name>
<dbReference type="Pfam" id="PF09682">
    <property type="entry name" value="Phage_holin_6_1"/>
    <property type="match status" value="1"/>
</dbReference>
<protein>
    <recommendedName>
        <fullName evidence="4">Holin</fullName>
    </recommendedName>
</protein>
<evidence type="ECO:0000313" key="3">
    <source>
        <dbReference type="Proteomes" id="UP000202618"/>
    </source>
</evidence>
<dbReference type="GeneID" id="29058965"/>
<evidence type="ECO:0000313" key="2">
    <source>
        <dbReference type="EMBL" id="AMS01331.1"/>
    </source>
</evidence>
<organism evidence="2 3">
    <name type="scientific">Bacillus phage AR9</name>
    <dbReference type="NCBI Taxonomy" id="1815509"/>
    <lineage>
        <taxon>Viruses</taxon>
        <taxon>Duplodnaviria</taxon>
        <taxon>Heunggongvirae</taxon>
        <taxon>Uroviricota</taxon>
        <taxon>Caudoviricetes</taxon>
        <taxon>Takahashivirus</taxon>
        <taxon>Bacillus phage PBS1</taxon>
    </lineage>
</organism>
<keyword evidence="1" id="KW-0472">Membrane</keyword>
<dbReference type="EMBL" id="KU878088">
    <property type="protein sequence ID" value="AMS01331.1"/>
    <property type="molecule type" value="Genomic_DNA"/>
</dbReference>
<dbReference type="RefSeq" id="YP_009283151.1">
    <property type="nucleotide sequence ID" value="NC_031039.1"/>
</dbReference>
<dbReference type="Proteomes" id="UP000202618">
    <property type="component" value="Segment"/>
</dbReference>
<keyword evidence="1" id="KW-1133">Transmembrane helix</keyword>
<evidence type="ECO:0008006" key="4">
    <source>
        <dbReference type="Google" id="ProtNLM"/>
    </source>
</evidence>
<proteinExistence type="predicted"/>
<accession>A0A172JIF3</accession>
<reference evidence="2 3" key="1">
    <citation type="journal article" date="2016" name="Virology">
        <title>The genome of AR9, a giant transducing Bacillus phage encoding two multisubunit RNA polymerases.</title>
        <authorList>
            <person name="Lavysh D."/>
            <person name="Sokolova M."/>
            <person name="Minakhin L."/>
            <person name="Yakunina M."/>
            <person name="Artamonova T."/>
            <person name="Kozyavkin S."/>
            <person name="Makarova K.S."/>
            <person name="Koonin E.V."/>
            <person name="Severinov K."/>
        </authorList>
    </citation>
    <scope>NUCLEOTIDE SEQUENCE [LARGE SCALE GENOMIC DNA]</scope>
</reference>
<feature type="transmembrane region" description="Helical" evidence="1">
    <location>
        <begin position="6"/>
        <end position="29"/>
    </location>
</feature>
<keyword evidence="1" id="KW-0812">Transmembrane</keyword>
<dbReference type="KEGG" id="vg:29058965"/>